<evidence type="ECO:0000313" key="2">
    <source>
        <dbReference type="EMBL" id="KAK8144612.1"/>
    </source>
</evidence>
<protein>
    <submittedName>
        <fullName evidence="2">Uncharacterized protein</fullName>
    </submittedName>
</protein>
<sequence>MAGEPANHPIAGPLAVSISSQPTPQNSPKISLPINQAGFDEWSSQHSEVGHDKEQRTRYPTRRTSDDASQGRIPGAASSGRSGYLTCRNRKFKSDEAKPACSRRSAASAAGGSNLAYAVLH</sequence>
<organism evidence="2 3">
    <name type="scientific">Beauveria asiatica</name>
    <dbReference type="NCBI Taxonomy" id="1069075"/>
    <lineage>
        <taxon>Eukaryota</taxon>
        <taxon>Fungi</taxon>
        <taxon>Dikarya</taxon>
        <taxon>Ascomycota</taxon>
        <taxon>Pezizomycotina</taxon>
        <taxon>Sordariomycetes</taxon>
        <taxon>Hypocreomycetidae</taxon>
        <taxon>Hypocreales</taxon>
        <taxon>Cordycipitaceae</taxon>
        <taxon>Beauveria</taxon>
    </lineage>
</organism>
<feature type="compositionally biased region" description="Polar residues" evidence="1">
    <location>
        <begin position="17"/>
        <end position="29"/>
    </location>
</feature>
<dbReference type="AlphaFoldDB" id="A0AAW0RR02"/>
<dbReference type="EMBL" id="JAAHCF010000372">
    <property type="protein sequence ID" value="KAK8144612.1"/>
    <property type="molecule type" value="Genomic_DNA"/>
</dbReference>
<reference evidence="2 3" key="1">
    <citation type="submission" date="2020-02" db="EMBL/GenBank/DDBJ databases">
        <title>Comparative genomics of the hypocrealean fungal genus Beauvera.</title>
        <authorList>
            <person name="Showalter D.N."/>
            <person name="Bushley K.E."/>
            <person name="Rehner S.A."/>
        </authorList>
    </citation>
    <scope>NUCLEOTIDE SEQUENCE [LARGE SCALE GENOMIC DNA]</scope>
    <source>
        <strain evidence="2 3">ARSEF4384</strain>
    </source>
</reference>
<gene>
    <name evidence="2" type="ORF">G3M48_005590</name>
</gene>
<proteinExistence type="predicted"/>
<feature type="compositionally biased region" description="Basic and acidic residues" evidence="1">
    <location>
        <begin position="48"/>
        <end position="57"/>
    </location>
</feature>
<comment type="caution">
    <text evidence="2">The sequence shown here is derived from an EMBL/GenBank/DDBJ whole genome shotgun (WGS) entry which is preliminary data.</text>
</comment>
<name>A0AAW0RR02_9HYPO</name>
<accession>A0AAW0RR02</accession>
<dbReference type="Proteomes" id="UP001397290">
    <property type="component" value="Unassembled WGS sequence"/>
</dbReference>
<keyword evidence="3" id="KW-1185">Reference proteome</keyword>
<evidence type="ECO:0000313" key="3">
    <source>
        <dbReference type="Proteomes" id="UP001397290"/>
    </source>
</evidence>
<feature type="region of interest" description="Disordered" evidence="1">
    <location>
        <begin position="1"/>
        <end position="84"/>
    </location>
</feature>
<evidence type="ECO:0000256" key="1">
    <source>
        <dbReference type="SAM" id="MobiDB-lite"/>
    </source>
</evidence>